<dbReference type="InterPro" id="IPR019095">
    <property type="entry name" value="Mediator_Med18"/>
</dbReference>
<name>R7T4I7_CAPTE</name>
<evidence type="ECO:0000313" key="11">
    <source>
        <dbReference type="EMBL" id="ELT87838.1"/>
    </source>
</evidence>
<evidence type="ECO:0000256" key="10">
    <source>
        <dbReference type="RuleBase" id="RU364150"/>
    </source>
</evidence>
<dbReference type="AlphaFoldDB" id="R7T4I7"/>
<reference evidence="12" key="3">
    <citation type="submission" date="2015-06" db="UniProtKB">
        <authorList>
            <consortium name="EnsemblMetazoa"/>
        </authorList>
    </citation>
    <scope>IDENTIFICATION</scope>
</reference>
<evidence type="ECO:0000313" key="13">
    <source>
        <dbReference type="Proteomes" id="UP000014760"/>
    </source>
</evidence>
<dbReference type="EMBL" id="AMQN01015652">
    <property type="status" value="NOT_ANNOTATED_CDS"/>
    <property type="molecule type" value="Genomic_DNA"/>
</dbReference>
<dbReference type="FunCoup" id="R7T4I7">
    <property type="interactions" value="1080"/>
</dbReference>
<evidence type="ECO:0000256" key="4">
    <source>
        <dbReference type="ARBA" id="ARBA00023015"/>
    </source>
</evidence>
<dbReference type="HOGENOM" id="CLU_084570_0_0_1"/>
<evidence type="ECO:0000256" key="9">
    <source>
        <dbReference type="ARBA" id="ARBA00032012"/>
    </source>
</evidence>
<keyword evidence="13" id="KW-1185">Reference proteome</keyword>
<keyword evidence="7 10" id="KW-0539">Nucleus</keyword>
<dbReference type="OMA" id="ARGYMFR"/>
<dbReference type="EnsemblMetazoa" id="CapteT129251">
    <property type="protein sequence ID" value="CapteP129251"/>
    <property type="gene ID" value="CapteG129251"/>
</dbReference>
<proteinExistence type="inferred from homology"/>
<gene>
    <name evidence="10" type="primary">MED18</name>
    <name evidence="11" type="ORF">CAPTEDRAFT_129251</name>
</gene>
<evidence type="ECO:0000256" key="1">
    <source>
        <dbReference type="ARBA" id="ARBA00004123"/>
    </source>
</evidence>
<dbReference type="FunFam" id="2.40.320.10:FF:000001">
    <property type="entry name" value="Mediator of RNA polymerase II transcription subunit 18"/>
    <property type="match status" value="1"/>
</dbReference>
<accession>R7T4I7</accession>
<comment type="function">
    <text evidence="8 10">Component of the Mediator complex, a coactivator involved in the regulated transcription of nearly all RNA polymerase II-dependent genes. Mediator functions as a bridge to convey information from gene-specific regulatory proteins to the basal RNA polymerase II transcription machinery. Mediator is recruited to promoters by direct interactions with regulatory proteins and serves as a scaffold for the assembly of a functional preinitiation complex with RNA polymerase II and the general transcription factors.</text>
</comment>
<comment type="similarity">
    <text evidence="2 10">Belongs to the Mediator complex subunit 18 family.</text>
</comment>
<evidence type="ECO:0000256" key="6">
    <source>
        <dbReference type="ARBA" id="ARBA00023163"/>
    </source>
</evidence>
<comment type="subunit">
    <text evidence="10">Component of the Mediator complex.</text>
</comment>
<keyword evidence="5 10" id="KW-0010">Activator</keyword>
<evidence type="ECO:0000256" key="3">
    <source>
        <dbReference type="ARBA" id="ARBA00019612"/>
    </source>
</evidence>
<dbReference type="GO" id="GO:0070847">
    <property type="term" value="C:core mediator complex"/>
    <property type="evidence" value="ECO:0007669"/>
    <property type="project" value="TreeGrafter"/>
</dbReference>
<keyword evidence="6 10" id="KW-0804">Transcription</keyword>
<dbReference type="GO" id="GO:0006357">
    <property type="term" value="P:regulation of transcription by RNA polymerase II"/>
    <property type="evidence" value="ECO:0007669"/>
    <property type="project" value="InterPro"/>
</dbReference>
<reference evidence="13" key="1">
    <citation type="submission" date="2012-12" db="EMBL/GenBank/DDBJ databases">
        <authorList>
            <person name="Hellsten U."/>
            <person name="Grimwood J."/>
            <person name="Chapman J.A."/>
            <person name="Shapiro H."/>
            <person name="Aerts A."/>
            <person name="Otillar R.P."/>
            <person name="Terry A.Y."/>
            <person name="Boore J.L."/>
            <person name="Simakov O."/>
            <person name="Marletaz F."/>
            <person name="Cho S.-J."/>
            <person name="Edsinger-Gonzales E."/>
            <person name="Havlak P."/>
            <person name="Kuo D.-H."/>
            <person name="Larsson T."/>
            <person name="Lv J."/>
            <person name="Arendt D."/>
            <person name="Savage R."/>
            <person name="Osoegawa K."/>
            <person name="de Jong P."/>
            <person name="Lindberg D.R."/>
            <person name="Seaver E.C."/>
            <person name="Weisblat D.A."/>
            <person name="Putnam N.H."/>
            <person name="Grigoriev I.V."/>
            <person name="Rokhsar D.S."/>
        </authorList>
    </citation>
    <scope>NUCLEOTIDE SEQUENCE</scope>
    <source>
        <strain evidence="13">I ESC-2004</strain>
    </source>
</reference>
<dbReference type="GO" id="GO:0006369">
    <property type="term" value="P:termination of RNA polymerase II transcription"/>
    <property type="evidence" value="ECO:0007669"/>
    <property type="project" value="TreeGrafter"/>
</dbReference>
<dbReference type="Pfam" id="PF09637">
    <property type="entry name" value="Med18"/>
    <property type="match status" value="1"/>
</dbReference>
<evidence type="ECO:0000256" key="2">
    <source>
        <dbReference type="ARBA" id="ARBA00009814"/>
    </source>
</evidence>
<evidence type="ECO:0000256" key="7">
    <source>
        <dbReference type="ARBA" id="ARBA00023242"/>
    </source>
</evidence>
<evidence type="ECO:0000256" key="5">
    <source>
        <dbReference type="ARBA" id="ARBA00023159"/>
    </source>
</evidence>
<dbReference type="GO" id="GO:0016592">
    <property type="term" value="C:mediator complex"/>
    <property type="evidence" value="ECO:0007669"/>
    <property type="project" value="InterPro"/>
</dbReference>
<evidence type="ECO:0000313" key="12">
    <source>
        <dbReference type="EnsemblMetazoa" id="CapteP129251"/>
    </source>
</evidence>
<reference evidence="11 13" key="2">
    <citation type="journal article" date="2013" name="Nature">
        <title>Insights into bilaterian evolution from three spiralian genomes.</title>
        <authorList>
            <person name="Simakov O."/>
            <person name="Marletaz F."/>
            <person name="Cho S.J."/>
            <person name="Edsinger-Gonzales E."/>
            <person name="Havlak P."/>
            <person name="Hellsten U."/>
            <person name="Kuo D.H."/>
            <person name="Larsson T."/>
            <person name="Lv J."/>
            <person name="Arendt D."/>
            <person name="Savage R."/>
            <person name="Osoegawa K."/>
            <person name="de Jong P."/>
            <person name="Grimwood J."/>
            <person name="Chapman J.A."/>
            <person name="Shapiro H."/>
            <person name="Aerts A."/>
            <person name="Otillar R.P."/>
            <person name="Terry A.Y."/>
            <person name="Boore J.L."/>
            <person name="Grigoriev I.V."/>
            <person name="Lindberg D.R."/>
            <person name="Seaver E.C."/>
            <person name="Weisblat D.A."/>
            <person name="Putnam N.H."/>
            <person name="Rokhsar D.S."/>
        </authorList>
    </citation>
    <scope>NUCLEOTIDE SEQUENCE</scope>
    <source>
        <strain evidence="11 13">I ESC-2004</strain>
    </source>
</reference>
<keyword evidence="4 10" id="KW-0805">Transcription regulation</keyword>
<evidence type="ECO:0000256" key="8">
    <source>
        <dbReference type="ARBA" id="ARBA00025687"/>
    </source>
</evidence>
<dbReference type="GO" id="GO:0003712">
    <property type="term" value="F:transcription coregulator activity"/>
    <property type="evidence" value="ECO:0007669"/>
    <property type="project" value="InterPro"/>
</dbReference>
<organism evidence="11">
    <name type="scientific">Capitella teleta</name>
    <name type="common">Polychaete worm</name>
    <dbReference type="NCBI Taxonomy" id="283909"/>
    <lineage>
        <taxon>Eukaryota</taxon>
        <taxon>Metazoa</taxon>
        <taxon>Spiralia</taxon>
        <taxon>Lophotrochozoa</taxon>
        <taxon>Annelida</taxon>
        <taxon>Polychaeta</taxon>
        <taxon>Sedentaria</taxon>
        <taxon>Scolecida</taxon>
        <taxon>Capitellidae</taxon>
        <taxon>Capitella</taxon>
    </lineage>
</organism>
<dbReference type="Gene3D" id="2.40.320.10">
    <property type="entry name" value="Hypothetical Protein Pfu-838710-001"/>
    <property type="match status" value="1"/>
</dbReference>
<dbReference type="PANTHER" id="PTHR13321:SF2">
    <property type="entry name" value="MEDIATOR OF RNA POLYMERASE II TRANSCRIPTION SUBUNIT 18"/>
    <property type="match status" value="1"/>
</dbReference>
<dbReference type="OrthoDB" id="10018982at2759"/>
<protein>
    <recommendedName>
        <fullName evidence="3 10">Mediator of RNA polymerase II transcription subunit 18</fullName>
    </recommendedName>
    <alternativeName>
        <fullName evidence="9 10">Mediator complex subunit 18</fullName>
    </alternativeName>
</protein>
<comment type="subcellular location">
    <subcellularLocation>
        <location evidence="1 10">Nucleus</location>
    </subcellularLocation>
</comment>
<dbReference type="Proteomes" id="UP000014760">
    <property type="component" value="Unassembled WGS sequence"/>
</dbReference>
<dbReference type="PANTHER" id="PTHR13321">
    <property type="entry name" value="MEDIATOR OF RNA POLYMERASE II TRANSCRIPTION, SUBUNIT 18"/>
    <property type="match status" value="1"/>
</dbReference>
<dbReference type="STRING" id="283909.R7T4I7"/>
<dbReference type="EMBL" id="KB312113">
    <property type="protein sequence ID" value="ELT87838.1"/>
    <property type="molecule type" value="Genomic_DNA"/>
</dbReference>
<sequence length="202" mass="23186">MRSNPVPLQEYLLQGSILEEHGDVLLNRLNGLCDPVETGPEKFYDHELVYTLRDPVPPPVVFRVRQAVEHPEAPWHLRFLGQPDVADKSRHTLVRSCIDVGCSSNVADFLFEMGFRLDHEYTVKGYLFRKGRMKVTVSKIFRVVQSGNPEHAEPLTKSYLVELSVVAPQGQDQIQDDMKGFAEHLKPLVMLEKIDHRRLQQM</sequence>